<evidence type="ECO:0000256" key="4">
    <source>
        <dbReference type="ARBA" id="ARBA00022679"/>
    </source>
</evidence>
<keyword evidence="12" id="KW-1185">Reference proteome</keyword>
<feature type="transmembrane region" description="Helical" evidence="9">
    <location>
        <begin position="34"/>
        <end position="54"/>
    </location>
</feature>
<protein>
    <recommendedName>
        <fullName evidence="2">histidine kinase</fullName>
        <ecNumber evidence="2">2.7.13.3</ecNumber>
    </recommendedName>
</protein>
<comment type="catalytic activity">
    <reaction evidence="1">
        <text>ATP + protein L-histidine = ADP + protein N-phospho-L-histidine.</text>
        <dbReference type="EC" id="2.7.13.3"/>
    </reaction>
</comment>
<dbReference type="InterPro" id="IPR050482">
    <property type="entry name" value="Sensor_HK_TwoCompSys"/>
</dbReference>
<feature type="domain" description="Histidine kinase" evidence="10">
    <location>
        <begin position="325"/>
        <end position="414"/>
    </location>
</feature>
<dbReference type="Gene3D" id="3.30.565.10">
    <property type="entry name" value="Histidine kinase-like ATPase, C-terminal domain"/>
    <property type="match status" value="1"/>
</dbReference>
<dbReference type="Pfam" id="PF07730">
    <property type="entry name" value="HisKA_3"/>
    <property type="match status" value="1"/>
</dbReference>
<feature type="transmembrane region" description="Helical" evidence="9">
    <location>
        <begin position="162"/>
        <end position="181"/>
    </location>
</feature>
<dbReference type="InterPro" id="IPR003594">
    <property type="entry name" value="HATPase_dom"/>
</dbReference>
<evidence type="ECO:0000256" key="1">
    <source>
        <dbReference type="ARBA" id="ARBA00000085"/>
    </source>
</evidence>
<keyword evidence="9" id="KW-0472">Membrane</keyword>
<dbReference type="InterPro" id="IPR011712">
    <property type="entry name" value="Sig_transdc_His_kin_sub3_dim/P"/>
</dbReference>
<dbReference type="GO" id="GO:0016301">
    <property type="term" value="F:kinase activity"/>
    <property type="evidence" value="ECO:0007669"/>
    <property type="project" value="UniProtKB-KW"/>
</dbReference>
<keyword evidence="8" id="KW-0902">Two-component regulatory system</keyword>
<dbReference type="RefSeq" id="WP_274264607.1">
    <property type="nucleotide sequence ID" value="NZ_JAQZCI010000002.1"/>
</dbReference>
<evidence type="ECO:0000313" key="11">
    <source>
        <dbReference type="EMBL" id="MDD7962771.1"/>
    </source>
</evidence>
<evidence type="ECO:0000256" key="2">
    <source>
        <dbReference type="ARBA" id="ARBA00012438"/>
    </source>
</evidence>
<keyword evidence="9" id="KW-0812">Transmembrane</keyword>
<evidence type="ECO:0000256" key="3">
    <source>
        <dbReference type="ARBA" id="ARBA00022553"/>
    </source>
</evidence>
<dbReference type="Pfam" id="PF23539">
    <property type="entry name" value="DUF7134"/>
    <property type="match status" value="1"/>
</dbReference>
<organism evidence="11 12">
    <name type="scientific">Microbacterium thalli</name>
    <dbReference type="NCBI Taxonomy" id="3027921"/>
    <lineage>
        <taxon>Bacteria</taxon>
        <taxon>Bacillati</taxon>
        <taxon>Actinomycetota</taxon>
        <taxon>Actinomycetes</taxon>
        <taxon>Micrococcales</taxon>
        <taxon>Microbacteriaceae</taxon>
        <taxon>Microbacterium</taxon>
    </lineage>
</organism>
<keyword evidence="4" id="KW-0808">Transferase</keyword>
<dbReference type="CDD" id="cd16917">
    <property type="entry name" value="HATPase_UhpB-NarQ-NarX-like"/>
    <property type="match status" value="1"/>
</dbReference>
<sequence>MTSGNRSSTSPDDELRLPRPPGVMRRFWARHPRIADVLVAGVCLLVSLVPATSFRGDGDAVGIARYWPMTGPVVVGLVILGCASLLLRRRFPRAVFVLAVVVAHAYLLAPVAVGGLLLCMSAYSLAVYRSTRACLIGVGIALGSLATSAAVLGLTGVIGPAIAWNAVIGEAVVTTIGALIGTNVGNRKRYVAALIDRSRQLVVERDQQTQLAAASERERIARELHDIVAHSLTVMVALAEGVAASTEMDRARPGATAIATTGREALRDMRATLGVLRDPDAAPLAPLARDTAAETIASARAAGFDATLTVAGERPELSSAVQLAISRIAQEAVTNAIRHARGATRIDLRIAYEPASVTITVTDDGEPLDAPPVATGGYGLRGLRERVELTGGAVEAGPAPGRGWRVRAVLPLEQENHDESS</sequence>
<keyword evidence="6 11" id="KW-0418">Kinase</keyword>
<evidence type="ECO:0000256" key="9">
    <source>
        <dbReference type="SAM" id="Phobius"/>
    </source>
</evidence>
<evidence type="ECO:0000256" key="7">
    <source>
        <dbReference type="ARBA" id="ARBA00022840"/>
    </source>
</evidence>
<reference evidence="11 12" key="1">
    <citation type="submission" date="2023-02" db="EMBL/GenBank/DDBJ databases">
        <title>Study of novel species of the Microbacterium genus.</title>
        <authorList>
            <person name="Arroyo-Herrera I."/>
            <person name="Roman-Ponce B."/>
            <person name="Vasquez-Murrieta M.S."/>
        </authorList>
    </citation>
    <scope>NUCLEOTIDE SEQUENCE [LARGE SCALE GENOMIC DNA]</scope>
    <source>
        <strain evidence="11 12">NE1TT3</strain>
    </source>
</reference>
<accession>A0ABT5SIX5</accession>
<feature type="transmembrane region" description="Helical" evidence="9">
    <location>
        <begin position="135"/>
        <end position="155"/>
    </location>
</feature>
<name>A0ABT5SIX5_9MICO</name>
<dbReference type="PROSITE" id="PS50109">
    <property type="entry name" value="HIS_KIN"/>
    <property type="match status" value="1"/>
</dbReference>
<keyword evidence="9" id="KW-1133">Transmembrane helix</keyword>
<dbReference type="PANTHER" id="PTHR24421:SF10">
    <property type="entry name" value="NITRATE_NITRITE SENSOR PROTEIN NARQ"/>
    <property type="match status" value="1"/>
</dbReference>
<evidence type="ECO:0000313" key="12">
    <source>
        <dbReference type="Proteomes" id="UP001218170"/>
    </source>
</evidence>
<proteinExistence type="predicted"/>
<dbReference type="SMART" id="SM00387">
    <property type="entry name" value="HATPase_c"/>
    <property type="match status" value="1"/>
</dbReference>
<keyword evidence="7" id="KW-0067">ATP-binding</keyword>
<dbReference type="InterPro" id="IPR055558">
    <property type="entry name" value="DUF7134"/>
</dbReference>
<dbReference type="Proteomes" id="UP001218170">
    <property type="component" value="Unassembled WGS sequence"/>
</dbReference>
<keyword evidence="3" id="KW-0597">Phosphoprotein</keyword>
<comment type="caution">
    <text evidence="11">The sequence shown here is derived from an EMBL/GenBank/DDBJ whole genome shotgun (WGS) entry which is preliminary data.</text>
</comment>
<evidence type="ECO:0000256" key="8">
    <source>
        <dbReference type="ARBA" id="ARBA00023012"/>
    </source>
</evidence>
<evidence type="ECO:0000256" key="5">
    <source>
        <dbReference type="ARBA" id="ARBA00022741"/>
    </source>
</evidence>
<dbReference type="EC" id="2.7.13.3" evidence="2"/>
<evidence type="ECO:0000259" key="10">
    <source>
        <dbReference type="PROSITE" id="PS50109"/>
    </source>
</evidence>
<dbReference type="Pfam" id="PF02518">
    <property type="entry name" value="HATPase_c"/>
    <property type="match status" value="1"/>
</dbReference>
<gene>
    <name evidence="11" type="ORF">PUW80_10485</name>
</gene>
<dbReference type="Gene3D" id="1.20.5.1930">
    <property type="match status" value="1"/>
</dbReference>
<dbReference type="SUPFAM" id="SSF55874">
    <property type="entry name" value="ATPase domain of HSP90 chaperone/DNA topoisomerase II/histidine kinase"/>
    <property type="match status" value="1"/>
</dbReference>
<dbReference type="InterPro" id="IPR005467">
    <property type="entry name" value="His_kinase_dom"/>
</dbReference>
<dbReference type="EMBL" id="JAQZCI010000002">
    <property type="protein sequence ID" value="MDD7962771.1"/>
    <property type="molecule type" value="Genomic_DNA"/>
</dbReference>
<dbReference type="PANTHER" id="PTHR24421">
    <property type="entry name" value="NITRATE/NITRITE SENSOR PROTEIN NARX-RELATED"/>
    <property type="match status" value="1"/>
</dbReference>
<evidence type="ECO:0000256" key="6">
    <source>
        <dbReference type="ARBA" id="ARBA00022777"/>
    </source>
</evidence>
<keyword evidence="5" id="KW-0547">Nucleotide-binding</keyword>
<dbReference type="InterPro" id="IPR036890">
    <property type="entry name" value="HATPase_C_sf"/>
</dbReference>
<feature type="transmembrane region" description="Helical" evidence="9">
    <location>
        <begin position="66"/>
        <end position="87"/>
    </location>
</feature>
<feature type="transmembrane region" description="Helical" evidence="9">
    <location>
        <begin position="94"/>
        <end position="123"/>
    </location>
</feature>